<dbReference type="Proteomes" id="UP000295701">
    <property type="component" value="Unassembled WGS sequence"/>
</dbReference>
<evidence type="ECO:0000259" key="1">
    <source>
        <dbReference type="Pfam" id="PF02036"/>
    </source>
</evidence>
<dbReference type="InterPro" id="IPR003033">
    <property type="entry name" value="SCP2_sterol-bd_dom"/>
</dbReference>
<protein>
    <submittedName>
        <fullName evidence="2">SCP2 sterol-binding domain-containing protein</fullName>
    </submittedName>
</protein>
<dbReference type="SUPFAM" id="SSF55718">
    <property type="entry name" value="SCP-like"/>
    <property type="match status" value="1"/>
</dbReference>
<dbReference type="RefSeq" id="WP_133395532.1">
    <property type="nucleotide sequence ID" value="NZ_SNAA01000002.1"/>
</dbReference>
<dbReference type="AlphaFoldDB" id="A0A4V3BAJ9"/>
<organism evidence="2 3">
    <name type="scientific">Palleronia sediminis</name>
    <dbReference type="NCBI Taxonomy" id="2547833"/>
    <lineage>
        <taxon>Bacteria</taxon>
        <taxon>Pseudomonadati</taxon>
        <taxon>Pseudomonadota</taxon>
        <taxon>Alphaproteobacteria</taxon>
        <taxon>Rhodobacterales</taxon>
        <taxon>Roseobacteraceae</taxon>
        <taxon>Palleronia</taxon>
    </lineage>
</organism>
<dbReference type="EMBL" id="SNAA01000002">
    <property type="protein sequence ID" value="TDL83579.1"/>
    <property type="molecule type" value="Genomic_DNA"/>
</dbReference>
<comment type="caution">
    <text evidence="2">The sequence shown here is derived from an EMBL/GenBank/DDBJ whole genome shotgun (WGS) entry which is preliminary data.</text>
</comment>
<evidence type="ECO:0000313" key="2">
    <source>
        <dbReference type="EMBL" id="TDL83579.1"/>
    </source>
</evidence>
<name>A0A4V3BAJ9_9RHOB</name>
<dbReference type="OrthoDB" id="9809312at2"/>
<dbReference type="InterPro" id="IPR036527">
    <property type="entry name" value="SCP2_sterol-bd_dom_sf"/>
</dbReference>
<keyword evidence="3" id="KW-1185">Reference proteome</keyword>
<dbReference type="Pfam" id="PF02036">
    <property type="entry name" value="SCP2"/>
    <property type="match status" value="1"/>
</dbReference>
<proteinExistence type="predicted"/>
<evidence type="ECO:0000313" key="3">
    <source>
        <dbReference type="Proteomes" id="UP000295701"/>
    </source>
</evidence>
<sequence length="94" mass="9969">MSETIDQVVAEMNRRIGGSYDGSAKFVIEGEGAVTLDASGARAADDPARVTLTAGLETFRRIFEGDLDPTTAFMTGRLGIEGDMGEAMRLARAL</sequence>
<reference evidence="2 3" key="1">
    <citation type="submission" date="2019-03" db="EMBL/GenBank/DDBJ databases">
        <title>Primorskyibacter sp. SS33 isolated from sediments.</title>
        <authorList>
            <person name="Xunke S."/>
        </authorList>
    </citation>
    <scope>NUCLEOTIDE SEQUENCE [LARGE SCALE GENOMIC DNA]</scope>
    <source>
        <strain evidence="2 3">SS33</strain>
    </source>
</reference>
<feature type="domain" description="SCP2" evidence="1">
    <location>
        <begin position="24"/>
        <end position="93"/>
    </location>
</feature>
<accession>A0A4V3BAJ9</accession>
<dbReference type="Gene3D" id="3.30.1050.10">
    <property type="entry name" value="SCP2 sterol-binding domain"/>
    <property type="match status" value="1"/>
</dbReference>
<gene>
    <name evidence="2" type="ORF">E2L08_02735</name>
</gene>